<dbReference type="Pfam" id="PF07508">
    <property type="entry name" value="Recombinase"/>
    <property type="match status" value="1"/>
</dbReference>
<dbReference type="AlphaFoldDB" id="C4F8C7"/>
<keyword evidence="1" id="KW-0175">Coiled coil</keyword>
<reference evidence="4 5" key="1">
    <citation type="submission" date="2009-04" db="EMBL/GenBank/DDBJ databases">
        <authorList>
            <person name="Weinstock G."/>
            <person name="Sodergren E."/>
            <person name="Clifton S."/>
            <person name="Fulton L."/>
            <person name="Fulton B."/>
            <person name="Courtney L."/>
            <person name="Fronick C."/>
            <person name="Harrison M."/>
            <person name="Strong C."/>
            <person name="Farmer C."/>
            <person name="Delahaunty K."/>
            <person name="Markovic C."/>
            <person name="Hall O."/>
            <person name="Minx P."/>
            <person name="Tomlinson C."/>
            <person name="Mitreva M."/>
            <person name="Nelson J."/>
            <person name="Hou S."/>
            <person name="Wollam A."/>
            <person name="Pepin K.H."/>
            <person name="Johnson M."/>
            <person name="Bhonagiri V."/>
            <person name="Nash W.E."/>
            <person name="Warren W."/>
            <person name="Chinwalla A."/>
            <person name="Mardis E.R."/>
            <person name="Wilson R.K."/>
        </authorList>
    </citation>
    <scope>NUCLEOTIDE SEQUENCE [LARGE SCALE GENOMIC DNA]</scope>
    <source>
        <strain evidence="4 5">DSM 13280</strain>
    </source>
</reference>
<dbReference type="HOGENOM" id="CLU_010686_18_11_11"/>
<dbReference type="InterPro" id="IPR036162">
    <property type="entry name" value="Resolvase-like_N_sf"/>
</dbReference>
<evidence type="ECO:0000256" key="1">
    <source>
        <dbReference type="SAM" id="Coils"/>
    </source>
</evidence>
<protein>
    <submittedName>
        <fullName evidence="4">Resolvase, N-terminal domain protein</fullName>
    </submittedName>
</protein>
<evidence type="ECO:0000259" key="3">
    <source>
        <dbReference type="PROSITE" id="PS51737"/>
    </source>
</evidence>
<dbReference type="PANTHER" id="PTHR30461">
    <property type="entry name" value="DNA-INVERTASE FROM LAMBDOID PROPHAGE"/>
    <property type="match status" value="1"/>
</dbReference>
<proteinExistence type="predicted"/>
<dbReference type="Gene3D" id="3.90.1750.20">
    <property type="entry name" value="Putative Large Serine Recombinase, Chain B, Domain 2"/>
    <property type="match status" value="1"/>
</dbReference>
<dbReference type="PROSITE" id="PS51736">
    <property type="entry name" value="RECOMBINASES_3"/>
    <property type="match status" value="1"/>
</dbReference>
<dbReference type="EMBL" id="ABXH02000005">
    <property type="protein sequence ID" value="EEP44799.1"/>
    <property type="molecule type" value="Genomic_DNA"/>
</dbReference>
<dbReference type="InterPro" id="IPR038109">
    <property type="entry name" value="DNA_bind_recomb_sf"/>
</dbReference>
<gene>
    <name evidence="4" type="ORF">COLINT_02298</name>
</gene>
<dbReference type="Proteomes" id="UP000003295">
    <property type="component" value="Unassembled WGS sequence"/>
</dbReference>
<evidence type="ECO:0000259" key="2">
    <source>
        <dbReference type="PROSITE" id="PS51736"/>
    </source>
</evidence>
<dbReference type="InterPro" id="IPR050639">
    <property type="entry name" value="SSR_resolvase"/>
</dbReference>
<dbReference type="SMART" id="SM00857">
    <property type="entry name" value="Resolvase"/>
    <property type="match status" value="1"/>
</dbReference>
<feature type="coiled-coil region" evidence="1">
    <location>
        <begin position="344"/>
        <end position="405"/>
    </location>
</feature>
<dbReference type="eggNOG" id="COG1961">
    <property type="taxonomic scope" value="Bacteria"/>
</dbReference>
<dbReference type="Pfam" id="PF13408">
    <property type="entry name" value="Zn_ribbon_recom"/>
    <property type="match status" value="1"/>
</dbReference>
<dbReference type="GO" id="GO:0000150">
    <property type="term" value="F:DNA strand exchange activity"/>
    <property type="evidence" value="ECO:0007669"/>
    <property type="project" value="InterPro"/>
</dbReference>
<dbReference type="PANTHER" id="PTHR30461:SF23">
    <property type="entry name" value="DNA RECOMBINASE-RELATED"/>
    <property type="match status" value="1"/>
</dbReference>
<dbReference type="InterPro" id="IPR011109">
    <property type="entry name" value="DNA_bind_recombinase_dom"/>
</dbReference>
<dbReference type="RefSeq" id="WP_006722542.1">
    <property type="nucleotide sequence ID" value="NZ_GG692710.1"/>
</dbReference>
<dbReference type="Pfam" id="PF00239">
    <property type="entry name" value="Resolvase"/>
    <property type="match status" value="1"/>
</dbReference>
<dbReference type="GO" id="GO:0003677">
    <property type="term" value="F:DNA binding"/>
    <property type="evidence" value="ECO:0007669"/>
    <property type="project" value="InterPro"/>
</dbReference>
<dbReference type="CDD" id="cd00338">
    <property type="entry name" value="Ser_Recombinase"/>
    <property type="match status" value="1"/>
</dbReference>
<organism evidence="4 5">
    <name type="scientific">Collinsella intestinalis DSM 13280</name>
    <dbReference type="NCBI Taxonomy" id="521003"/>
    <lineage>
        <taxon>Bacteria</taxon>
        <taxon>Bacillati</taxon>
        <taxon>Actinomycetota</taxon>
        <taxon>Coriobacteriia</taxon>
        <taxon>Coriobacteriales</taxon>
        <taxon>Coriobacteriaceae</taxon>
        <taxon>Collinsella</taxon>
    </lineage>
</organism>
<dbReference type="InterPro" id="IPR025827">
    <property type="entry name" value="Zn_ribbon_recom_dom"/>
</dbReference>
<name>C4F8C7_9ACTN</name>
<dbReference type="Gene3D" id="3.40.50.1390">
    <property type="entry name" value="Resolvase, N-terminal catalytic domain"/>
    <property type="match status" value="1"/>
</dbReference>
<evidence type="ECO:0000313" key="4">
    <source>
        <dbReference type="EMBL" id="EEP44799.1"/>
    </source>
</evidence>
<accession>C4F8C7</accession>
<feature type="domain" description="Recombinase" evidence="3">
    <location>
        <begin position="155"/>
        <end position="260"/>
    </location>
</feature>
<sequence>MADVKRAVIYARFSCSKQREASIDDQLRVCREWCDREGYEVVREYSDYAMSGRSDDRPQFQEMIANAGESDIVLVYMMDRFSRSEYDAPIYKKELAKHGVEVVSAMEALPDGPEKILIEKIYEGLAAVESAKTSIRVKRGMGGNALKCLTNGVRIYGYRTAEDGRFEIDPDAAENVKWAYKMRLRGIAVNQIGTMLAERGVKNSTGGACNYNLARKILSDERYTGVYIWDDVRIEGGMPQIIDRGTFMEAQEVRSRKCRADESWGDYALKGKALCGECGRSLQGISGYGNKGVRYEYYSCPGKCQKNIRRDLLEGEIVHALRSMLSDRSTAMMIARALCGLQSHKALNIEKERAQKSLSDAEKSLKNLLSAVEQGIIVPGTKERIQELEAQKMRALRDLESAQSEEVDPEGFADFLMYGEELDDRNLLKAFVYQVMLMPESVVVTLNYDEENGEPARINFKRVRGKLEWCAI</sequence>
<feature type="domain" description="Resolvase/invertase-type recombinase catalytic" evidence="2">
    <location>
        <begin position="6"/>
        <end position="151"/>
    </location>
</feature>
<dbReference type="PROSITE" id="PS51737">
    <property type="entry name" value="RECOMBINASE_DNA_BIND"/>
    <property type="match status" value="1"/>
</dbReference>
<evidence type="ECO:0000313" key="5">
    <source>
        <dbReference type="Proteomes" id="UP000003295"/>
    </source>
</evidence>
<dbReference type="SUPFAM" id="SSF53041">
    <property type="entry name" value="Resolvase-like"/>
    <property type="match status" value="1"/>
</dbReference>
<comment type="caution">
    <text evidence="4">The sequence shown here is derived from an EMBL/GenBank/DDBJ whole genome shotgun (WGS) entry which is preliminary data.</text>
</comment>
<dbReference type="STRING" id="521003.COLINT_02298"/>
<dbReference type="InterPro" id="IPR006119">
    <property type="entry name" value="Resolv_N"/>
</dbReference>